<dbReference type="Gene3D" id="1.10.10.10">
    <property type="entry name" value="Winged helix-like DNA-binding domain superfamily/Winged helix DNA-binding domain"/>
    <property type="match status" value="1"/>
</dbReference>
<accession>A0A8S5VCA7</accession>
<dbReference type="EMBL" id="BK016243">
    <property type="protein sequence ID" value="DAG04364.1"/>
    <property type="molecule type" value="Genomic_DNA"/>
</dbReference>
<dbReference type="Pfam" id="PF13730">
    <property type="entry name" value="HTH_36"/>
    <property type="match status" value="1"/>
</dbReference>
<evidence type="ECO:0000313" key="2">
    <source>
        <dbReference type="EMBL" id="DAG04364.1"/>
    </source>
</evidence>
<evidence type="ECO:0000256" key="1">
    <source>
        <dbReference type="SAM" id="MobiDB-lite"/>
    </source>
</evidence>
<protein>
    <submittedName>
        <fullName evidence="2">Helix-turn-helix domain protein</fullName>
    </submittedName>
</protein>
<name>A0A8S5VCA7_9CAUD</name>
<feature type="region of interest" description="Disordered" evidence="1">
    <location>
        <begin position="166"/>
        <end position="187"/>
    </location>
</feature>
<reference evidence="2" key="1">
    <citation type="journal article" date="2021" name="Proc. Natl. Acad. Sci. U.S.A.">
        <title>A Catalog of Tens of Thousands of Viruses from Human Metagenomes Reveals Hidden Associations with Chronic Diseases.</title>
        <authorList>
            <person name="Tisza M.J."/>
            <person name="Buck C.B."/>
        </authorList>
    </citation>
    <scope>NUCLEOTIDE SEQUENCE</scope>
    <source>
        <strain evidence="2">Ctyg07</strain>
    </source>
</reference>
<dbReference type="InterPro" id="IPR036388">
    <property type="entry name" value="WH-like_DNA-bd_sf"/>
</dbReference>
<proteinExistence type="predicted"/>
<sequence length="326" mass="36701">MRYCATEAAALQGLKHSTKVVALTLAARTSNNNPDWPGRYVSFPSIEALEEDTGLSRRSLYRAINELADANIIRIYKDRKPGAQWDHNVYEWTATESPNYDANWMKRRDTRQDAVGSRLTDEGWEYCRTHNVGPNIAAGRHPEFTLPQKAPSVIEVEEAQDEPADMLPIEPPVAPIKPAKRAPKATRNTAIPEDWRPSEKTLARTLEHYPSIPLEEQIESFIGYYGSKNIKRSNWDASWRTWCAKGNGFANGAWKLTPMPGMSHGAPAIDPATGKEVTKEDFWYACEANDIDPRPYVNFWKPSMGLPGDPGWADQQALLDRYTGRA</sequence>
<organism evidence="2">
    <name type="scientific">Siphoviridae sp. ctyg07</name>
    <dbReference type="NCBI Taxonomy" id="2825747"/>
    <lineage>
        <taxon>Viruses</taxon>
        <taxon>Duplodnaviria</taxon>
        <taxon>Heunggongvirae</taxon>
        <taxon>Uroviricota</taxon>
        <taxon>Caudoviricetes</taxon>
    </lineage>
</organism>